<proteinExistence type="predicted"/>
<sequence>MVNVASLSLKWAIVGDSECCRKDNPRSCIIYFSELDSGE</sequence>
<protein>
    <submittedName>
        <fullName evidence="1">Uncharacterized protein</fullName>
    </submittedName>
</protein>
<organism evidence="1">
    <name type="scientific">Arundo donax</name>
    <name type="common">Giant reed</name>
    <name type="synonym">Donax arundinaceus</name>
    <dbReference type="NCBI Taxonomy" id="35708"/>
    <lineage>
        <taxon>Eukaryota</taxon>
        <taxon>Viridiplantae</taxon>
        <taxon>Streptophyta</taxon>
        <taxon>Embryophyta</taxon>
        <taxon>Tracheophyta</taxon>
        <taxon>Spermatophyta</taxon>
        <taxon>Magnoliopsida</taxon>
        <taxon>Liliopsida</taxon>
        <taxon>Poales</taxon>
        <taxon>Poaceae</taxon>
        <taxon>PACMAD clade</taxon>
        <taxon>Arundinoideae</taxon>
        <taxon>Arundineae</taxon>
        <taxon>Arundo</taxon>
    </lineage>
</organism>
<name>A0A0A8YHX8_ARUDO</name>
<reference evidence="1" key="1">
    <citation type="submission" date="2014-09" db="EMBL/GenBank/DDBJ databases">
        <authorList>
            <person name="Magalhaes I.L.F."/>
            <person name="Oliveira U."/>
            <person name="Santos F.R."/>
            <person name="Vidigal T.H.D.A."/>
            <person name="Brescovit A.D."/>
            <person name="Santos A.J."/>
        </authorList>
    </citation>
    <scope>NUCLEOTIDE SEQUENCE</scope>
    <source>
        <tissue evidence="1">Shoot tissue taken approximately 20 cm above the soil surface</tissue>
    </source>
</reference>
<reference evidence="1" key="2">
    <citation type="journal article" date="2015" name="Data Brief">
        <title>Shoot transcriptome of the giant reed, Arundo donax.</title>
        <authorList>
            <person name="Barrero R.A."/>
            <person name="Guerrero F.D."/>
            <person name="Moolhuijzen P."/>
            <person name="Goolsby J.A."/>
            <person name="Tidwell J."/>
            <person name="Bellgard S.E."/>
            <person name="Bellgard M.I."/>
        </authorList>
    </citation>
    <scope>NUCLEOTIDE SEQUENCE</scope>
    <source>
        <tissue evidence="1">Shoot tissue taken approximately 20 cm above the soil surface</tissue>
    </source>
</reference>
<evidence type="ECO:0000313" key="1">
    <source>
        <dbReference type="EMBL" id="JAD22392.1"/>
    </source>
</evidence>
<dbReference type="AlphaFoldDB" id="A0A0A8YHX8"/>
<accession>A0A0A8YHX8</accession>
<dbReference type="EMBL" id="GBRH01275503">
    <property type="protein sequence ID" value="JAD22392.1"/>
    <property type="molecule type" value="Transcribed_RNA"/>
</dbReference>